<accession>A0ACC1J725</accession>
<name>A0ACC1J725_9FUNG</name>
<evidence type="ECO:0000313" key="2">
    <source>
        <dbReference type="Proteomes" id="UP001150603"/>
    </source>
</evidence>
<protein>
    <submittedName>
        <fullName evidence="1">Uncharacterized protein</fullName>
    </submittedName>
</protein>
<keyword evidence="2" id="KW-1185">Reference proteome</keyword>
<evidence type="ECO:0000313" key="1">
    <source>
        <dbReference type="EMBL" id="KAJ1940155.1"/>
    </source>
</evidence>
<proteinExistence type="predicted"/>
<reference evidence="1" key="1">
    <citation type="submission" date="2022-07" db="EMBL/GenBank/DDBJ databases">
        <title>Phylogenomic reconstructions and comparative analyses of Kickxellomycotina fungi.</title>
        <authorList>
            <person name="Reynolds N.K."/>
            <person name="Stajich J.E."/>
            <person name="Barry K."/>
            <person name="Grigoriev I.V."/>
            <person name="Crous P."/>
            <person name="Smith M.E."/>
        </authorList>
    </citation>
    <scope>NUCLEOTIDE SEQUENCE</scope>
    <source>
        <strain evidence="1">NRRL 5244</strain>
    </source>
</reference>
<gene>
    <name evidence="1" type="ORF">FBU59_003897</name>
</gene>
<dbReference type="EMBL" id="JANBPW010002628">
    <property type="protein sequence ID" value="KAJ1940155.1"/>
    <property type="molecule type" value="Genomic_DNA"/>
</dbReference>
<organism evidence="1 2">
    <name type="scientific">Linderina macrospora</name>
    <dbReference type="NCBI Taxonomy" id="4868"/>
    <lineage>
        <taxon>Eukaryota</taxon>
        <taxon>Fungi</taxon>
        <taxon>Fungi incertae sedis</taxon>
        <taxon>Zoopagomycota</taxon>
        <taxon>Kickxellomycotina</taxon>
        <taxon>Kickxellomycetes</taxon>
        <taxon>Kickxellales</taxon>
        <taxon>Kickxellaceae</taxon>
        <taxon>Linderina</taxon>
    </lineage>
</organism>
<comment type="caution">
    <text evidence="1">The sequence shown here is derived from an EMBL/GenBank/DDBJ whole genome shotgun (WGS) entry which is preliminary data.</text>
</comment>
<sequence length="105" mass="11755">RQENRSALHQLRQKSKTENPHSIHSRATLNMGDFFIEVPTTKALTMVQSAQDDLEKAIADVDSRLKQKIANLAELEGNEKTATTMRAMGMKPATAQELYNIKSSK</sequence>
<dbReference type="Proteomes" id="UP001150603">
    <property type="component" value="Unassembled WGS sequence"/>
</dbReference>
<feature type="non-terminal residue" evidence="1">
    <location>
        <position position="1"/>
    </location>
</feature>